<evidence type="ECO:0000256" key="8">
    <source>
        <dbReference type="ARBA" id="ARBA00022842"/>
    </source>
</evidence>
<keyword evidence="15" id="KW-1185">Reference proteome</keyword>
<evidence type="ECO:0000259" key="13">
    <source>
        <dbReference type="SMART" id="SM00831"/>
    </source>
</evidence>
<dbReference type="SUPFAM" id="SSF81665">
    <property type="entry name" value="Calcium ATPase, transmembrane domain M"/>
    <property type="match status" value="1"/>
</dbReference>
<keyword evidence="11 12" id="KW-0472">Membrane</keyword>
<proteinExistence type="inferred from homology"/>
<dbReference type="GO" id="GO:0046872">
    <property type="term" value="F:metal ion binding"/>
    <property type="evidence" value="ECO:0007669"/>
    <property type="project" value="UniProtKB-KW"/>
</dbReference>
<dbReference type="eggNOG" id="arCOG01578">
    <property type="taxonomic scope" value="Archaea"/>
</dbReference>
<dbReference type="SFLD" id="SFLDS00003">
    <property type="entry name" value="Haloacid_Dehalogenase"/>
    <property type="match status" value="1"/>
</dbReference>
<evidence type="ECO:0000313" key="14">
    <source>
        <dbReference type="EMBL" id="BAI61346.1"/>
    </source>
</evidence>
<dbReference type="Proteomes" id="UP000001882">
    <property type="component" value="Chromosome"/>
</dbReference>
<evidence type="ECO:0000256" key="9">
    <source>
        <dbReference type="ARBA" id="ARBA00022967"/>
    </source>
</evidence>
<dbReference type="SMART" id="SM00831">
    <property type="entry name" value="Cation_ATPase_N"/>
    <property type="match status" value="1"/>
</dbReference>
<dbReference type="PATRIC" id="fig|304371.9.peg.1310"/>
<dbReference type="GO" id="GO:0120029">
    <property type="term" value="P:proton export across plasma membrane"/>
    <property type="evidence" value="ECO:0007669"/>
    <property type="project" value="InterPro"/>
</dbReference>
<dbReference type="SUPFAM" id="SSF81653">
    <property type="entry name" value="Calcium ATPase, transduction domain A"/>
    <property type="match status" value="1"/>
</dbReference>
<reference evidence="14 15" key="2">
    <citation type="journal article" date="2008" name="Int. J. Syst. Evol. Microbiol.">
        <title>Methanocella paludicola gen. nov., sp. nov., a methane-producing archaeon, the first isolate of the lineage 'Rice Cluster I', and proposal of the new archaeal order Methanocellales ord. nov.</title>
        <authorList>
            <person name="Sakai S."/>
            <person name="Imachi H."/>
            <person name="Hanada S."/>
            <person name="Ohashi A."/>
            <person name="Harada H."/>
            <person name="Kamagata Y."/>
        </authorList>
    </citation>
    <scope>NUCLEOTIDE SEQUENCE [LARGE SCALE GENOMIC DNA]</scope>
    <source>
        <strain evidence="15">DSM 17711 / JCM 13418 / NBRC 101707 / SANAE</strain>
    </source>
</reference>
<keyword evidence="4 12" id="KW-0812">Transmembrane</keyword>
<organism evidence="14 15">
    <name type="scientific">Methanocella paludicola (strain DSM 17711 / JCM 13418 / NBRC 101707 / SANAE)</name>
    <dbReference type="NCBI Taxonomy" id="304371"/>
    <lineage>
        <taxon>Archaea</taxon>
        <taxon>Methanobacteriati</taxon>
        <taxon>Methanobacteriota</taxon>
        <taxon>Stenosarchaea group</taxon>
        <taxon>Methanomicrobia</taxon>
        <taxon>Methanocellales</taxon>
        <taxon>Methanocellaceae</taxon>
        <taxon>Methanocella</taxon>
    </lineage>
</organism>
<feature type="transmembrane region" description="Helical" evidence="12">
    <location>
        <begin position="86"/>
        <end position="102"/>
    </location>
</feature>
<evidence type="ECO:0000313" key="15">
    <source>
        <dbReference type="Proteomes" id="UP000001882"/>
    </source>
</evidence>
<evidence type="ECO:0000256" key="3">
    <source>
        <dbReference type="ARBA" id="ARBA00022553"/>
    </source>
</evidence>
<dbReference type="PANTHER" id="PTHR42861">
    <property type="entry name" value="CALCIUM-TRANSPORTING ATPASE"/>
    <property type="match status" value="1"/>
</dbReference>
<dbReference type="FunFam" id="3.40.50.1000:FF:000211">
    <property type="entry name" value="Plasma membrane ATPase"/>
    <property type="match status" value="1"/>
</dbReference>
<evidence type="ECO:0000256" key="2">
    <source>
        <dbReference type="ARBA" id="ARBA00008804"/>
    </source>
</evidence>
<evidence type="ECO:0000256" key="4">
    <source>
        <dbReference type="ARBA" id="ARBA00022692"/>
    </source>
</evidence>
<keyword evidence="5" id="KW-0479">Metal-binding</keyword>
<dbReference type="InterPro" id="IPR023214">
    <property type="entry name" value="HAD_sf"/>
</dbReference>
<dbReference type="Pfam" id="PF00690">
    <property type="entry name" value="Cation_ATPase_N"/>
    <property type="match status" value="1"/>
</dbReference>
<dbReference type="InParanoid" id="D1YY24"/>
<protein>
    <submittedName>
        <fullName evidence="14">Plasma-membrane proton-efflux P-type ATPase</fullName>
    </submittedName>
</protein>
<feature type="transmembrane region" description="Helical" evidence="12">
    <location>
        <begin position="748"/>
        <end position="770"/>
    </location>
</feature>
<dbReference type="KEGG" id="mpd:MCP_1274"/>
<dbReference type="InterPro" id="IPR059000">
    <property type="entry name" value="ATPase_P-type_domA"/>
</dbReference>
<dbReference type="Pfam" id="PF00122">
    <property type="entry name" value="E1-E2_ATPase"/>
    <property type="match status" value="1"/>
</dbReference>
<dbReference type="InterPro" id="IPR023299">
    <property type="entry name" value="ATPase_P-typ_cyto_dom_N"/>
</dbReference>
<dbReference type="PRINTS" id="PR00119">
    <property type="entry name" value="CATATPASE"/>
</dbReference>
<keyword evidence="7" id="KW-0067">ATP-binding</keyword>
<feature type="transmembrane region" description="Helical" evidence="12">
    <location>
        <begin position="643"/>
        <end position="665"/>
    </location>
</feature>
<accession>D1YY24</accession>
<sequence length="812" mass="88253">MGGRPSEEDIRKLPVEKAIQELGAHPDTGLAPDEVKKRLTEYGYNEVPEKKKSPLMSFLKRFWGLTAWMLELTILISYVLGRLLDLAVIAALLLINAILGFFQEQQAERAVEALKKKLSVKARVLRGGAWSVLPARELVPGDIVRARSGDFVPADVKIIDGDMEVDQSALTGESLPVEKKSGDLLYSGSLVRKGEATGLIVSTGTRTYFGRTAQLVQAARPKLYVEEVITNLLKWLLAMVIALLALAFIVSYFRGVSLLGLLPLALVLLVSSIPVALPAMFTVTMALGSLELAKRGVLVTRLSASQDAAMMDILCADKTGTITMNKLSVAEMEGVGGYSADDVAFYGTLASQEANQDPIDLAFISEARRKGLNFNGYVQKKFTPFDPSTRRTEAVIEKDGKEFTVIKGAVLTIAALCGVDPGEMAGLEKKIGSLAKKGYRAIVVAKGGEKQCFELIGMAALYDPPRPDSAKLIEELRGLSISTKMLTGDALPIAREIANEVKLGGKVTGMEDLKKMESIDPDKAEEIIEGSDGFAGVYPEDKYLIVKALQSKKHVVGMTGDGVNDAPALKQAEVGIAVSSATDVAKGAASVVLTKEGLPEIVSLVRTGRSIHQRIVTWILNKIVKTFEIVLFVVLAYLVTGVYVVGAFEIVLLLFLIDFVTISIATDNARPSLKPETWDMRALVKVAILLGVFMVMESFGMLYIAMNYFRLTDATGLRTLTFCMLIFGGMFTIFVVRERSYFWRSMPSKTLLLAIGGNMLVTSAIAIAGIPGLIPIPAAYVLIAWAWYFIFALLVNDFVKVRILPYLEALKI</sequence>
<dbReference type="NCBIfam" id="TIGR01494">
    <property type="entry name" value="ATPase_P-type"/>
    <property type="match status" value="2"/>
</dbReference>
<dbReference type="Gene3D" id="3.40.1110.10">
    <property type="entry name" value="Calcium-transporting ATPase, cytoplasmic domain N"/>
    <property type="match status" value="1"/>
</dbReference>
<dbReference type="Pfam" id="PF00702">
    <property type="entry name" value="Hydrolase"/>
    <property type="match status" value="1"/>
</dbReference>
<dbReference type="GO" id="GO:0005524">
    <property type="term" value="F:ATP binding"/>
    <property type="evidence" value="ECO:0007669"/>
    <property type="project" value="UniProtKB-KW"/>
</dbReference>
<dbReference type="RefSeq" id="WP_012900025.1">
    <property type="nucleotide sequence ID" value="NC_013665.1"/>
</dbReference>
<feature type="transmembrane region" description="Helical" evidence="12">
    <location>
        <begin position="62"/>
        <end position="80"/>
    </location>
</feature>
<dbReference type="InterPro" id="IPR036412">
    <property type="entry name" value="HAD-like_sf"/>
</dbReference>
<keyword evidence="8" id="KW-0460">Magnesium</keyword>
<reference evidence="14 15" key="1">
    <citation type="journal article" date="2007" name="Appl. Environ. Microbiol.">
        <title>Isolation of key methanogens for global methane emission from rice paddy fields: a novel isolate affiliated with the clone cluster rice cluster I.</title>
        <authorList>
            <person name="Sakai S."/>
            <person name="Imachi H."/>
            <person name="Sekiguchi Y."/>
            <person name="Ohashi A."/>
            <person name="Harada H."/>
            <person name="Kamagata Y."/>
        </authorList>
    </citation>
    <scope>NUCLEOTIDE SEQUENCE [LARGE SCALE GENOMIC DNA]</scope>
    <source>
        <strain evidence="15">DSM 17711 / JCM 13418 / NBRC 101707 / SANAE</strain>
    </source>
</reference>
<dbReference type="OrthoDB" id="8588at2157"/>
<dbReference type="InterPro" id="IPR006534">
    <property type="entry name" value="P-type_ATPase_IIIA"/>
</dbReference>
<keyword evidence="6" id="KW-0547">Nucleotide-binding</keyword>
<dbReference type="GO" id="GO:0016020">
    <property type="term" value="C:membrane"/>
    <property type="evidence" value="ECO:0007669"/>
    <property type="project" value="UniProtKB-SubCell"/>
</dbReference>
<comment type="similarity">
    <text evidence="2">Belongs to the cation transport ATPase (P-type) (TC 3.A.3) family. Type IIIA subfamily.</text>
</comment>
<dbReference type="Gene3D" id="1.20.1110.10">
    <property type="entry name" value="Calcium-transporting ATPase, transmembrane domain"/>
    <property type="match status" value="1"/>
</dbReference>
<reference evidence="15" key="3">
    <citation type="journal article" date="2011" name="PLoS ONE">
        <title>Genome sequence of a mesophilic hydrogenotrophic methanogen Methanocella paludicola, the first cultivated representative of the order Methanocellales.</title>
        <authorList>
            <person name="Sakai S."/>
            <person name="Takaki Y."/>
            <person name="Shimamura S."/>
            <person name="Sekine M."/>
            <person name="Tajima T."/>
            <person name="Kosugi H."/>
            <person name="Ichikawa N."/>
            <person name="Tasumi E."/>
            <person name="Hiraki A.T."/>
            <person name="Shimizu A."/>
            <person name="Kato Y."/>
            <person name="Nishiko R."/>
            <person name="Mori K."/>
            <person name="Fujita N."/>
            <person name="Imachi H."/>
            <person name="Takai K."/>
        </authorList>
    </citation>
    <scope>NUCLEOTIDE SEQUENCE [LARGE SCALE GENOMIC DNA]</scope>
    <source>
        <strain evidence="15">DSM 17711 / JCM 13418 / NBRC 101707 / SANAE</strain>
    </source>
</reference>
<dbReference type="InterPro" id="IPR004014">
    <property type="entry name" value="ATPase_P-typ_cation-transptr_N"/>
</dbReference>
<evidence type="ECO:0000256" key="6">
    <source>
        <dbReference type="ARBA" id="ARBA00022741"/>
    </source>
</evidence>
<feature type="transmembrane region" description="Helical" evidence="12">
    <location>
        <begin position="232"/>
        <end position="253"/>
    </location>
</feature>
<dbReference type="PROSITE" id="PS00154">
    <property type="entry name" value="ATPASE_E1_E2"/>
    <property type="match status" value="1"/>
</dbReference>
<dbReference type="FunFam" id="2.70.150.10:FF:000042">
    <property type="entry name" value="Plasma membrane ATPase"/>
    <property type="match status" value="1"/>
</dbReference>
<evidence type="ECO:0000256" key="7">
    <source>
        <dbReference type="ARBA" id="ARBA00022840"/>
    </source>
</evidence>
<dbReference type="AlphaFoldDB" id="D1YY24"/>
<gene>
    <name evidence="14" type="ordered locus">MCP_1274</name>
</gene>
<dbReference type="SFLD" id="SFLDF00027">
    <property type="entry name" value="p-type_atpase"/>
    <property type="match status" value="1"/>
</dbReference>
<dbReference type="NCBIfam" id="TIGR01647">
    <property type="entry name" value="ATPase-IIIA_H"/>
    <property type="match status" value="1"/>
</dbReference>
<dbReference type="STRING" id="304371.MCP_1274"/>
<dbReference type="GO" id="GO:0016887">
    <property type="term" value="F:ATP hydrolysis activity"/>
    <property type="evidence" value="ECO:0007669"/>
    <property type="project" value="InterPro"/>
</dbReference>
<dbReference type="PRINTS" id="PR00120">
    <property type="entry name" value="HATPASE"/>
</dbReference>
<feature type="transmembrane region" description="Helical" evidence="12">
    <location>
        <begin position="615"/>
        <end position="637"/>
    </location>
</feature>
<evidence type="ECO:0000256" key="12">
    <source>
        <dbReference type="SAM" id="Phobius"/>
    </source>
</evidence>
<dbReference type="SUPFAM" id="SSF81660">
    <property type="entry name" value="Metal cation-transporting ATPase, ATP-binding domain N"/>
    <property type="match status" value="1"/>
</dbReference>
<comment type="subcellular location">
    <subcellularLocation>
        <location evidence="1">Membrane</location>
        <topology evidence="1">Multi-pass membrane protein</topology>
    </subcellularLocation>
</comment>
<feature type="transmembrane region" description="Helical" evidence="12">
    <location>
        <begin position="265"/>
        <end position="287"/>
    </location>
</feature>
<feature type="transmembrane region" description="Helical" evidence="12">
    <location>
        <begin position="717"/>
        <end position="736"/>
    </location>
</feature>
<dbReference type="Gene3D" id="2.70.150.10">
    <property type="entry name" value="Calcium-transporting ATPase, cytoplasmic transduction domain A"/>
    <property type="match status" value="1"/>
</dbReference>
<keyword evidence="9" id="KW-1278">Translocase</keyword>
<feature type="transmembrane region" description="Helical" evidence="12">
    <location>
        <begin position="776"/>
        <end position="795"/>
    </location>
</feature>
<feature type="domain" description="Cation-transporting P-type ATPase N-terminal" evidence="13">
    <location>
        <begin position="9"/>
        <end position="82"/>
    </location>
</feature>
<evidence type="ECO:0000256" key="11">
    <source>
        <dbReference type="ARBA" id="ARBA00023136"/>
    </source>
</evidence>
<dbReference type="GO" id="GO:0008553">
    <property type="term" value="F:P-type proton-exporting transporter activity"/>
    <property type="evidence" value="ECO:0007669"/>
    <property type="project" value="InterPro"/>
</dbReference>
<dbReference type="InterPro" id="IPR008250">
    <property type="entry name" value="ATPase_P-typ_transduc_dom_A_sf"/>
</dbReference>
<dbReference type="EMBL" id="AP011532">
    <property type="protein sequence ID" value="BAI61346.1"/>
    <property type="molecule type" value="Genomic_DNA"/>
</dbReference>
<evidence type="ECO:0000256" key="1">
    <source>
        <dbReference type="ARBA" id="ARBA00004141"/>
    </source>
</evidence>
<dbReference type="InterPro" id="IPR018303">
    <property type="entry name" value="ATPase_P-typ_P_site"/>
</dbReference>
<dbReference type="GeneID" id="8681250"/>
<dbReference type="InterPro" id="IPR044492">
    <property type="entry name" value="P_typ_ATPase_HD_dom"/>
</dbReference>
<dbReference type="Gene3D" id="3.40.50.1000">
    <property type="entry name" value="HAD superfamily/HAD-like"/>
    <property type="match status" value="1"/>
</dbReference>
<keyword evidence="3" id="KW-0597">Phosphoprotein</keyword>
<dbReference type="SUPFAM" id="SSF56784">
    <property type="entry name" value="HAD-like"/>
    <property type="match status" value="1"/>
</dbReference>
<dbReference type="InterPro" id="IPR001757">
    <property type="entry name" value="P_typ_ATPase"/>
</dbReference>
<evidence type="ECO:0000256" key="5">
    <source>
        <dbReference type="ARBA" id="ARBA00022723"/>
    </source>
</evidence>
<feature type="transmembrane region" description="Helical" evidence="12">
    <location>
        <begin position="686"/>
        <end position="705"/>
    </location>
</feature>
<name>D1YY24_METPS</name>
<dbReference type="InterPro" id="IPR023298">
    <property type="entry name" value="ATPase_P-typ_TM_dom_sf"/>
</dbReference>
<evidence type="ECO:0000256" key="10">
    <source>
        <dbReference type="ARBA" id="ARBA00022989"/>
    </source>
</evidence>
<dbReference type="SFLD" id="SFLDG00002">
    <property type="entry name" value="C1.7:_P-type_atpase_like"/>
    <property type="match status" value="1"/>
</dbReference>
<keyword evidence="10 12" id="KW-1133">Transmembrane helix</keyword>